<organism evidence="1 2">
    <name type="scientific">Acetobacter lambici</name>
    <dbReference type="NCBI Taxonomy" id="1332824"/>
    <lineage>
        <taxon>Bacteria</taxon>
        <taxon>Pseudomonadati</taxon>
        <taxon>Pseudomonadota</taxon>
        <taxon>Alphaproteobacteria</taxon>
        <taxon>Acetobacterales</taxon>
        <taxon>Acetobacteraceae</taxon>
        <taxon>Acetobacter</taxon>
    </lineage>
</organism>
<proteinExistence type="predicted"/>
<evidence type="ECO:0000313" key="2">
    <source>
        <dbReference type="Proteomes" id="UP001523528"/>
    </source>
</evidence>
<name>A0ABT1F3Y0_9PROT</name>
<dbReference type="RefSeq" id="WP_242012540.1">
    <property type="nucleotide sequence ID" value="NZ_JAMYZY010000010.1"/>
</dbReference>
<accession>A0ABT1F3Y0</accession>
<dbReference type="Proteomes" id="UP001523528">
    <property type="component" value="Unassembled WGS sequence"/>
</dbReference>
<sequence>MSCLNRHFARTARLVLSALVLGAGVWGAAGLPAWADTARDQQTRACKGDALRLCALAIPNEKKIAACMARKKDKLSPACSVYFKDTPTPAGTTKATKQTRTAKH</sequence>
<evidence type="ECO:0000313" key="1">
    <source>
        <dbReference type="EMBL" id="MCP1258434.1"/>
    </source>
</evidence>
<gene>
    <name evidence="1" type="ORF">NKW50_07500</name>
</gene>
<dbReference type="EMBL" id="JAMYZZ010000010">
    <property type="protein sequence ID" value="MCP1258434.1"/>
    <property type="molecule type" value="Genomic_DNA"/>
</dbReference>
<keyword evidence="2" id="KW-1185">Reference proteome</keyword>
<reference evidence="1 2" key="1">
    <citation type="submission" date="2022-06" db="EMBL/GenBank/DDBJ databases">
        <title>Acetobacer genomes from food samples.</title>
        <authorList>
            <person name="Sombolestani A."/>
        </authorList>
    </citation>
    <scope>NUCLEOTIDE SEQUENCE [LARGE SCALE GENOMIC DNA]</scope>
    <source>
        <strain evidence="1 2">R-83285</strain>
    </source>
</reference>
<protein>
    <recommendedName>
        <fullName evidence="3">DUF3551 domain-containing protein</fullName>
    </recommendedName>
</protein>
<comment type="caution">
    <text evidence="1">The sequence shown here is derived from an EMBL/GenBank/DDBJ whole genome shotgun (WGS) entry which is preliminary data.</text>
</comment>
<evidence type="ECO:0008006" key="3">
    <source>
        <dbReference type="Google" id="ProtNLM"/>
    </source>
</evidence>